<dbReference type="RefSeq" id="WP_285667007.1">
    <property type="nucleotide sequence ID" value="NZ_BSTX01000006.1"/>
</dbReference>
<evidence type="ECO:0000313" key="1">
    <source>
        <dbReference type="EMBL" id="GLZ81522.1"/>
    </source>
</evidence>
<proteinExistence type="predicted"/>
<dbReference type="Pfam" id="PF20129">
    <property type="entry name" value="DUF6519"/>
    <property type="match status" value="2"/>
</dbReference>
<gene>
    <name evidence="1" type="ORF">Afil01_63290</name>
</gene>
<accession>A0A9W6SSK2</accession>
<evidence type="ECO:0008006" key="3">
    <source>
        <dbReference type="Google" id="ProtNLM"/>
    </source>
</evidence>
<comment type="caution">
    <text evidence="1">The sequence shown here is derived from an EMBL/GenBank/DDBJ whole genome shotgun (WGS) entry which is preliminary data.</text>
</comment>
<reference evidence="1" key="1">
    <citation type="submission" date="2023-03" db="EMBL/GenBank/DDBJ databases">
        <title>Actinorhabdospora filicis NBRC 111898.</title>
        <authorList>
            <person name="Ichikawa N."/>
            <person name="Sato H."/>
            <person name="Tonouchi N."/>
        </authorList>
    </citation>
    <scope>NUCLEOTIDE SEQUENCE</scope>
    <source>
        <strain evidence="1">NBRC 111898</strain>
    </source>
</reference>
<protein>
    <recommendedName>
        <fullName evidence="3">Big-1 domain-containing protein</fullName>
    </recommendedName>
</protein>
<dbReference type="EMBL" id="BSTX01000006">
    <property type="protein sequence ID" value="GLZ81522.1"/>
    <property type="molecule type" value="Genomic_DNA"/>
</dbReference>
<evidence type="ECO:0000313" key="2">
    <source>
        <dbReference type="Proteomes" id="UP001165079"/>
    </source>
</evidence>
<name>A0A9W6SSK2_9ACTN</name>
<dbReference type="InterPro" id="IPR045392">
    <property type="entry name" value="DUF6519"/>
</dbReference>
<keyword evidence="2" id="KW-1185">Reference proteome</keyword>
<sequence>MKADTGRSSFDPQKHYRAVLRQQGRVDLESDANEQTAIADHLRTTTTADIIGPAGAAADDGGFGLFTSTGDGPAIPGGAPYVWSGNFYLDGLLLENEANVSVWDQPDLPPGMPRVILDDGTPVADGVKPPKGRYLAYLHAWDLHRTALEDGGIREVALGGPDTTTRVKTVWQVRLLRLGDVGKDIDCGTSTEQWELLTAGSTGSLEARAEPDPAATGPCVVPAGAGYRGLENQHYRVEIHQGGADKDATWKWARDNGSTVAAWVAGPDPQGVITVSAPGRDSVTGFAPGMWVELIDDTRELAGTPGTLVQLANAVGERLTLAAPAGIDLADYPLRPRVRRWDSAGELPAKRPSANGGWVGIEDGVQIRLAKSTVTYRTGDHWTIPARSVLGDVLWPRDASSTPLALPPAGIHHHFTRLGLVTFDGSKWTDAHDCRPLFPKLTELTELRAVSGDGQTITPGTAAEGPTPLLDPIVVGVSNGEFPVAGATVYFEVVEGSGTVGGATTATVGTDVDGTATVAWSVDNGTPVQRLAARLLDTDGNYVGLPVEFTASLLTAKRTSYTPGACSTLATVTNVQDALDKLCAALPAAEAGFAVTKMTLGTSGVALANDARVKVGELAAGILIEANGLWDPTTFNPASANVTIEVPWPITDTDRQTWGVDALAAFQPMVVSGSYDVSDKVARWGPLGQATTYLGKILALLKTRQLDQRILTRLSLRGHLILNKDRTLRLDGDLFVPQGGGFGPVLPGGDGRRGGTGEVWFWLVP</sequence>
<dbReference type="Proteomes" id="UP001165079">
    <property type="component" value="Unassembled WGS sequence"/>
</dbReference>
<organism evidence="1 2">
    <name type="scientific">Actinorhabdospora filicis</name>
    <dbReference type="NCBI Taxonomy" id="1785913"/>
    <lineage>
        <taxon>Bacteria</taxon>
        <taxon>Bacillati</taxon>
        <taxon>Actinomycetota</taxon>
        <taxon>Actinomycetes</taxon>
        <taxon>Micromonosporales</taxon>
        <taxon>Micromonosporaceae</taxon>
        <taxon>Actinorhabdospora</taxon>
    </lineage>
</organism>
<dbReference type="AlphaFoldDB" id="A0A9W6SSK2"/>